<protein>
    <submittedName>
        <fullName evidence="1">Uncharacterized protein</fullName>
    </submittedName>
</protein>
<organism evidence="1 2">
    <name type="scientific">Nostoc punctiforme NIES-2108</name>
    <dbReference type="NCBI Taxonomy" id="1356359"/>
    <lineage>
        <taxon>Bacteria</taxon>
        <taxon>Bacillati</taxon>
        <taxon>Cyanobacteriota</taxon>
        <taxon>Cyanophyceae</taxon>
        <taxon>Nostocales</taxon>
        <taxon>Nostocaceae</taxon>
        <taxon>Nostoc</taxon>
    </lineage>
</organism>
<accession>A0A367R406</accession>
<dbReference type="Proteomes" id="UP000252085">
    <property type="component" value="Unassembled WGS sequence"/>
</dbReference>
<comment type="caution">
    <text evidence="1">The sequence shown here is derived from an EMBL/GenBank/DDBJ whole genome shotgun (WGS) entry which is preliminary data.</text>
</comment>
<dbReference type="AlphaFoldDB" id="A0A367R406"/>
<proteinExistence type="predicted"/>
<reference evidence="2" key="1">
    <citation type="submission" date="2016-04" db="EMBL/GenBank/DDBJ databases">
        <authorList>
            <person name="Tabuchi Yagui T.R."/>
        </authorList>
    </citation>
    <scope>NUCLEOTIDE SEQUENCE [LARGE SCALE GENOMIC DNA]</scope>
</reference>
<name>A0A367R406_NOSPU</name>
<evidence type="ECO:0000313" key="2">
    <source>
        <dbReference type="Proteomes" id="UP000252085"/>
    </source>
</evidence>
<evidence type="ECO:0000313" key="1">
    <source>
        <dbReference type="EMBL" id="RCJ30671.1"/>
    </source>
</evidence>
<sequence>MASDALTPFFAHADAIAQRVREWNEYRLEQEIAHQKRTIDIQIEKASNAKLYSKLKKSKEWIKVRQERFEKFKEFLFWLGGWIGSGRSGIITYSITISAVALGSVMIGINTPSTIPCPDKKSYCYQLRIDKKQVILPEQAKQLLIEYERSKNKPHRHRQ</sequence>
<gene>
    <name evidence="1" type="ORF">A6769_32720</name>
</gene>
<dbReference type="EMBL" id="LXQE01000183">
    <property type="protein sequence ID" value="RCJ30671.1"/>
    <property type="molecule type" value="Genomic_DNA"/>
</dbReference>